<dbReference type="Proteomes" id="UP000034616">
    <property type="component" value="Unassembled WGS sequence"/>
</dbReference>
<feature type="transmembrane region" description="Helical" evidence="1">
    <location>
        <begin position="236"/>
        <end position="253"/>
    </location>
</feature>
<keyword evidence="1" id="KW-0812">Transmembrane</keyword>
<dbReference type="EMBL" id="LCAH01000002">
    <property type="protein sequence ID" value="KKR87633.1"/>
    <property type="molecule type" value="Genomic_DNA"/>
</dbReference>
<keyword evidence="1" id="KW-1133">Transmembrane helix</keyword>
<sequence length="254" mass="28545">MLVLLRVIPFVIGLTVAGGVFVLLTFPHISIWVMLATLFLILVLLIRLVGWAPDQAHFWFLTGIPFSMLIAAFSLILFLEEDIQKGVLGIMTAFFLFFFCEHLFTYIHAPGAYQMHAIEHLTSVMSICTLFFLSASLYAFRLFLQPSLWIIGLIFFFSAFFLLAASLWACKISTVRMTSYAFVGAFLLTEWFGSMTFLPSGFFPNAALVALLAYVFLGVSRAHFLQKLTPKVLTRYVLFASLLAAAVFGTARWV</sequence>
<reference evidence="2 3" key="1">
    <citation type="journal article" date="2015" name="Nature">
        <title>rRNA introns, odd ribosomes, and small enigmatic genomes across a large radiation of phyla.</title>
        <authorList>
            <person name="Brown C.T."/>
            <person name="Hug L.A."/>
            <person name="Thomas B.C."/>
            <person name="Sharon I."/>
            <person name="Castelle C.J."/>
            <person name="Singh A."/>
            <person name="Wilkins M.J."/>
            <person name="Williams K.H."/>
            <person name="Banfield J.F."/>
        </authorList>
    </citation>
    <scope>NUCLEOTIDE SEQUENCE [LARGE SCALE GENOMIC DNA]</scope>
</reference>
<feature type="transmembrane region" description="Helical" evidence="1">
    <location>
        <begin position="146"/>
        <end position="168"/>
    </location>
</feature>
<feature type="transmembrane region" description="Helical" evidence="1">
    <location>
        <begin position="7"/>
        <end position="26"/>
    </location>
</feature>
<organism evidence="2 3">
    <name type="scientific">Candidatus Uhrbacteria bacterium GW2011_GWC2_41_11</name>
    <dbReference type="NCBI Taxonomy" id="1618985"/>
    <lineage>
        <taxon>Bacteria</taxon>
        <taxon>Candidatus Uhriibacteriota</taxon>
    </lineage>
</organism>
<evidence type="ECO:0000313" key="2">
    <source>
        <dbReference type="EMBL" id="KKR87633.1"/>
    </source>
</evidence>
<feature type="transmembrane region" description="Helical" evidence="1">
    <location>
        <begin position="180"/>
        <end position="200"/>
    </location>
</feature>
<evidence type="ECO:0000313" key="3">
    <source>
        <dbReference type="Proteomes" id="UP000034616"/>
    </source>
</evidence>
<feature type="transmembrane region" description="Helical" evidence="1">
    <location>
        <begin position="58"/>
        <end position="78"/>
    </location>
</feature>
<feature type="transmembrane region" description="Helical" evidence="1">
    <location>
        <begin position="121"/>
        <end position="140"/>
    </location>
</feature>
<protein>
    <submittedName>
        <fullName evidence="2">Uncharacterized protein</fullName>
    </submittedName>
</protein>
<name>A0A0G0UFG7_9BACT</name>
<dbReference type="AlphaFoldDB" id="A0A0G0UFG7"/>
<gene>
    <name evidence="2" type="ORF">UU35_C0002G0134</name>
</gene>
<feature type="transmembrane region" description="Helical" evidence="1">
    <location>
        <begin position="90"/>
        <end position="109"/>
    </location>
</feature>
<keyword evidence="1" id="KW-0472">Membrane</keyword>
<evidence type="ECO:0000256" key="1">
    <source>
        <dbReference type="SAM" id="Phobius"/>
    </source>
</evidence>
<feature type="transmembrane region" description="Helical" evidence="1">
    <location>
        <begin position="206"/>
        <end position="224"/>
    </location>
</feature>
<comment type="caution">
    <text evidence="2">The sequence shown here is derived from an EMBL/GenBank/DDBJ whole genome shotgun (WGS) entry which is preliminary data.</text>
</comment>
<feature type="transmembrane region" description="Helical" evidence="1">
    <location>
        <begin position="32"/>
        <end position="51"/>
    </location>
</feature>
<accession>A0A0G0UFG7</accession>
<proteinExistence type="predicted"/>